<gene>
    <name evidence="1" type="ORF">GSLYS_00017300001</name>
</gene>
<name>A0AAV2ICA4_LYMST</name>
<comment type="caution">
    <text evidence="1">The sequence shown here is derived from an EMBL/GenBank/DDBJ whole genome shotgun (WGS) entry which is preliminary data.</text>
</comment>
<protein>
    <submittedName>
        <fullName evidence="1">Uncharacterized protein</fullName>
    </submittedName>
</protein>
<sequence>MAEVDRLIGLLNETAYFLTCQQFQTLKMCAANHTCNYEPLLSNLKGYFGVEKVICTPEGKEAILAYTMSECACSNVARINTQELMDACQAVYDKDVEELPDYCALIRESHLCILGWIQKV</sequence>
<evidence type="ECO:0000313" key="1">
    <source>
        <dbReference type="EMBL" id="CAL1543787.1"/>
    </source>
</evidence>
<proteinExistence type="predicted"/>
<dbReference type="EMBL" id="CAXITT010000575">
    <property type="protein sequence ID" value="CAL1543787.1"/>
    <property type="molecule type" value="Genomic_DNA"/>
</dbReference>
<organism evidence="1 2">
    <name type="scientific">Lymnaea stagnalis</name>
    <name type="common">Great pond snail</name>
    <name type="synonym">Helix stagnalis</name>
    <dbReference type="NCBI Taxonomy" id="6523"/>
    <lineage>
        <taxon>Eukaryota</taxon>
        <taxon>Metazoa</taxon>
        <taxon>Spiralia</taxon>
        <taxon>Lophotrochozoa</taxon>
        <taxon>Mollusca</taxon>
        <taxon>Gastropoda</taxon>
        <taxon>Heterobranchia</taxon>
        <taxon>Euthyneura</taxon>
        <taxon>Panpulmonata</taxon>
        <taxon>Hygrophila</taxon>
        <taxon>Lymnaeoidea</taxon>
        <taxon>Lymnaeidae</taxon>
        <taxon>Lymnaea</taxon>
    </lineage>
</organism>
<dbReference type="Proteomes" id="UP001497497">
    <property type="component" value="Unassembled WGS sequence"/>
</dbReference>
<keyword evidence="2" id="KW-1185">Reference proteome</keyword>
<dbReference type="AlphaFoldDB" id="A0AAV2ICA4"/>
<reference evidence="1 2" key="1">
    <citation type="submission" date="2024-04" db="EMBL/GenBank/DDBJ databases">
        <authorList>
            <consortium name="Genoscope - CEA"/>
            <person name="William W."/>
        </authorList>
    </citation>
    <scope>NUCLEOTIDE SEQUENCE [LARGE SCALE GENOMIC DNA]</scope>
</reference>
<evidence type="ECO:0000313" key="2">
    <source>
        <dbReference type="Proteomes" id="UP001497497"/>
    </source>
</evidence>
<accession>A0AAV2ICA4</accession>